<dbReference type="InterPro" id="IPR036291">
    <property type="entry name" value="NAD(P)-bd_dom_sf"/>
</dbReference>
<evidence type="ECO:0000313" key="2">
    <source>
        <dbReference type="EMBL" id="WZW97816.1"/>
    </source>
</evidence>
<name>A0ABZ3C5M0_9ACTN</name>
<dbReference type="InterPro" id="IPR001509">
    <property type="entry name" value="Epimerase_deHydtase"/>
</dbReference>
<gene>
    <name evidence="2" type="ORF">PCC79_13055</name>
</gene>
<dbReference type="RefSeq" id="WP_342372081.1">
    <property type="nucleotide sequence ID" value="NZ_CP115965.1"/>
</dbReference>
<dbReference type="EMBL" id="CP115965">
    <property type="protein sequence ID" value="WZW97816.1"/>
    <property type="molecule type" value="Genomic_DNA"/>
</dbReference>
<dbReference type="Pfam" id="PF01370">
    <property type="entry name" value="Epimerase"/>
    <property type="match status" value="1"/>
</dbReference>
<dbReference type="Gene3D" id="3.40.50.720">
    <property type="entry name" value="NAD(P)-binding Rossmann-like Domain"/>
    <property type="match status" value="1"/>
</dbReference>
<proteinExistence type="predicted"/>
<evidence type="ECO:0000259" key="1">
    <source>
        <dbReference type="Pfam" id="PF01370"/>
    </source>
</evidence>
<evidence type="ECO:0000313" key="3">
    <source>
        <dbReference type="Proteomes" id="UP001434337"/>
    </source>
</evidence>
<accession>A0ABZ3C5M0</accession>
<organism evidence="2 3">
    <name type="scientific">Propioniciclava soli</name>
    <dbReference type="NCBI Taxonomy" id="2775081"/>
    <lineage>
        <taxon>Bacteria</taxon>
        <taxon>Bacillati</taxon>
        <taxon>Actinomycetota</taxon>
        <taxon>Actinomycetes</taxon>
        <taxon>Propionibacteriales</taxon>
        <taxon>Propionibacteriaceae</taxon>
        <taxon>Propioniciclava</taxon>
    </lineage>
</organism>
<dbReference type="InterPro" id="IPR051783">
    <property type="entry name" value="NAD(P)-dependent_oxidoreduct"/>
</dbReference>
<dbReference type="PANTHER" id="PTHR48079">
    <property type="entry name" value="PROTEIN YEEZ"/>
    <property type="match status" value="1"/>
</dbReference>
<keyword evidence="3" id="KW-1185">Reference proteome</keyword>
<reference evidence="2 3" key="1">
    <citation type="journal article" date="2023" name="Environ Microbiome">
        <title>A coral-associated actinobacterium mitigates coral bleaching under heat stress.</title>
        <authorList>
            <person name="Li J."/>
            <person name="Zou Y."/>
            <person name="Li Q."/>
            <person name="Zhang J."/>
            <person name="Bourne D.G."/>
            <person name="Lyu Y."/>
            <person name="Liu C."/>
            <person name="Zhang S."/>
        </authorList>
    </citation>
    <scope>NUCLEOTIDE SEQUENCE [LARGE SCALE GENOMIC DNA]</scope>
    <source>
        <strain evidence="2 3">SCSIO 13291</strain>
    </source>
</reference>
<dbReference type="PANTHER" id="PTHR48079:SF6">
    <property type="entry name" value="NAD(P)-BINDING DOMAIN-CONTAINING PROTEIN-RELATED"/>
    <property type="match status" value="1"/>
</dbReference>
<feature type="domain" description="NAD-dependent epimerase/dehydratase" evidence="1">
    <location>
        <begin position="3"/>
        <end position="211"/>
    </location>
</feature>
<sequence length="326" mass="34819">MRALVLGGTGFLGAALCRRLVADGHTVTSVSRTPPRPDVPPPQVTIRLADAAHLDEAGMRALVDGQDWVVYGIGPDDRGSMGPDAAAFLTHELVEPTERMARACRDADVRCLLLLGSYFASGGRADPAFRARHPYVHARLTQHERAVAAGGDDLTVCTLEIPYVFGVQPGTRAVWRGAYDAIARVPVLPRVDGGTSAATLASVVDAAVALLEQGRHGGSYPVTDGELPWNRWMQLAREELGLPVRFVPWPRVLTDAVGAGLLLGQRLRRHQAGLQASRLGGDVVHTHRIVDGAATRAELGLPDRSGDLENQIRATVRAVRDSSGTP</sequence>
<dbReference type="Proteomes" id="UP001434337">
    <property type="component" value="Chromosome"/>
</dbReference>
<dbReference type="SUPFAM" id="SSF51735">
    <property type="entry name" value="NAD(P)-binding Rossmann-fold domains"/>
    <property type="match status" value="1"/>
</dbReference>
<protein>
    <submittedName>
        <fullName evidence="2">NAD(P)-dependent oxidoreductase</fullName>
    </submittedName>
</protein>